<dbReference type="InterPro" id="IPR051078">
    <property type="entry name" value="SGF11"/>
</dbReference>
<keyword evidence="13" id="KW-1185">Reference proteome</keyword>
<evidence type="ECO:0000256" key="4">
    <source>
        <dbReference type="ARBA" id="ARBA00022833"/>
    </source>
</evidence>
<protein>
    <recommendedName>
        <fullName evidence="10">SAGA-associated factor 11</fullName>
    </recommendedName>
</protein>
<evidence type="ECO:0000256" key="9">
    <source>
        <dbReference type="ARBA" id="ARBA00023242"/>
    </source>
</evidence>
<keyword evidence="4" id="KW-0862">Zinc</keyword>
<sequence>MAFHHPTMEDYYKEFKRLQSNKDLLKKATEEFLDNLIDHVIIGVAFQVHRNKKLKVVELDEVVVKQEGPRPCVDIFGPYNFKKKYECLCRNCDRVVGASVFAPHLEVCMGMGRSRSRNASRRIANNSRERENSTYSSGIASDDEDDIDWGSGDKRKKKKDRNGNKKLKGEFNDSAESIVDVEGEGDDILNLRDLMQDLSRGPSPADSVSSSGSTKRRDKSKNKNVRNAFPKFWSLILQVW</sequence>
<evidence type="ECO:0000256" key="7">
    <source>
        <dbReference type="ARBA" id="ARBA00023159"/>
    </source>
</evidence>
<feature type="compositionally biased region" description="Basic residues" evidence="11">
    <location>
        <begin position="214"/>
        <end position="223"/>
    </location>
</feature>
<evidence type="ECO:0000256" key="6">
    <source>
        <dbReference type="ARBA" id="ARBA00023015"/>
    </source>
</evidence>
<comment type="subcellular location">
    <subcellularLocation>
        <location evidence="1 10">Nucleus</location>
    </subcellularLocation>
</comment>
<organism evidence="12 13">
    <name type="scientific">Pyrocoelia pectoralis</name>
    <dbReference type="NCBI Taxonomy" id="417401"/>
    <lineage>
        <taxon>Eukaryota</taxon>
        <taxon>Metazoa</taxon>
        <taxon>Ecdysozoa</taxon>
        <taxon>Arthropoda</taxon>
        <taxon>Hexapoda</taxon>
        <taxon>Insecta</taxon>
        <taxon>Pterygota</taxon>
        <taxon>Neoptera</taxon>
        <taxon>Endopterygota</taxon>
        <taxon>Coleoptera</taxon>
        <taxon>Polyphaga</taxon>
        <taxon>Elateriformia</taxon>
        <taxon>Elateroidea</taxon>
        <taxon>Lampyridae</taxon>
        <taxon>Lampyrinae</taxon>
        <taxon>Pyrocoelia</taxon>
    </lineage>
</organism>
<reference evidence="12 13" key="1">
    <citation type="journal article" date="2024" name="Insects">
        <title>An Improved Chromosome-Level Genome Assembly of the Firefly Pyrocoelia pectoralis.</title>
        <authorList>
            <person name="Fu X."/>
            <person name="Meyer-Rochow V.B."/>
            <person name="Ballantyne L."/>
            <person name="Zhu X."/>
        </authorList>
    </citation>
    <scope>NUCLEOTIDE SEQUENCE [LARGE SCALE GENOMIC DNA]</scope>
    <source>
        <strain evidence="12">XCY_ONT2</strain>
    </source>
</reference>
<dbReference type="GO" id="GO:0006325">
    <property type="term" value="P:chromatin organization"/>
    <property type="evidence" value="ECO:0007669"/>
    <property type="project" value="UniProtKB-KW"/>
</dbReference>
<comment type="function">
    <text evidence="10">Component of the transcription regulatory histone acetylation (HAT) complex SAGA, a multiprotein complex that activates transcription by remodeling chromatin and mediating histone acetylation and deubiquitination. Within the SAGA complex, participates in a subcomplex that specifically deubiquitinates histone H2B. The SAGA complex is recruited to specific gene promoters by activators, where it is required for transcription.</text>
</comment>
<evidence type="ECO:0000256" key="2">
    <source>
        <dbReference type="ARBA" id="ARBA00022723"/>
    </source>
</evidence>
<comment type="subunit">
    <text evidence="10">Component of some SAGA transcription coactivator-HAT complexes.</text>
</comment>
<evidence type="ECO:0000313" key="12">
    <source>
        <dbReference type="EMBL" id="KAK5647860.1"/>
    </source>
</evidence>
<accession>A0AAN7VFV1</accession>
<comment type="caution">
    <text evidence="12">The sequence shown here is derived from an EMBL/GenBank/DDBJ whole genome shotgun (WGS) entry which is preliminary data.</text>
</comment>
<gene>
    <name evidence="12" type="ORF">RI129_002752</name>
</gene>
<evidence type="ECO:0000256" key="8">
    <source>
        <dbReference type="ARBA" id="ARBA00023163"/>
    </source>
</evidence>
<dbReference type="Pfam" id="PF08209">
    <property type="entry name" value="Sgf11"/>
    <property type="match status" value="1"/>
</dbReference>
<feature type="compositionally biased region" description="Low complexity" evidence="11">
    <location>
        <begin position="199"/>
        <end position="213"/>
    </location>
</feature>
<dbReference type="GO" id="GO:0000124">
    <property type="term" value="C:SAGA complex"/>
    <property type="evidence" value="ECO:0007669"/>
    <property type="project" value="TreeGrafter"/>
</dbReference>
<evidence type="ECO:0000256" key="11">
    <source>
        <dbReference type="SAM" id="MobiDB-lite"/>
    </source>
</evidence>
<keyword evidence="5" id="KW-0156">Chromatin regulator</keyword>
<keyword evidence="9" id="KW-0539">Nucleus</keyword>
<dbReference type="PANTHER" id="PTHR46367">
    <property type="entry name" value="ATAXIN-7-LIKE PROTEIN 3"/>
    <property type="match status" value="1"/>
</dbReference>
<feature type="region of interest" description="Disordered" evidence="11">
    <location>
        <begin position="116"/>
        <end position="169"/>
    </location>
</feature>
<evidence type="ECO:0000256" key="1">
    <source>
        <dbReference type="ARBA" id="ARBA00004123"/>
    </source>
</evidence>
<dbReference type="GO" id="GO:0008270">
    <property type="term" value="F:zinc ion binding"/>
    <property type="evidence" value="ECO:0007669"/>
    <property type="project" value="UniProtKB-KW"/>
</dbReference>
<evidence type="ECO:0000313" key="13">
    <source>
        <dbReference type="Proteomes" id="UP001329430"/>
    </source>
</evidence>
<dbReference type="PANTHER" id="PTHR46367:SF1">
    <property type="entry name" value="ATAXIN-7-LIKE PROTEIN 3"/>
    <property type="match status" value="1"/>
</dbReference>
<dbReference type="AlphaFoldDB" id="A0AAN7VFV1"/>
<feature type="region of interest" description="Disordered" evidence="11">
    <location>
        <begin position="195"/>
        <end position="223"/>
    </location>
</feature>
<dbReference type="GO" id="GO:0003713">
    <property type="term" value="F:transcription coactivator activity"/>
    <property type="evidence" value="ECO:0007669"/>
    <property type="project" value="TreeGrafter"/>
</dbReference>
<keyword evidence="8" id="KW-0804">Transcription</keyword>
<dbReference type="Gene3D" id="3.30.160.60">
    <property type="entry name" value="Classic Zinc Finger"/>
    <property type="match status" value="1"/>
</dbReference>
<keyword evidence="3" id="KW-0863">Zinc-finger</keyword>
<comment type="similarity">
    <text evidence="10">Belongs to the SGF11 family.</text>
</comment>
<dbReference type="EMBL" id="JAVRBK010000002">
    <property type="protein sequence ID" value="KAK5647860.1"/>
    <property type="molecule type" value="Genomic_DNA"/>
</dbReference>
<keyword evidence="6" id="KW-0805">Transcription regulation</keyword>
<keyword evidence="7 10" id="KW-0010">Activator</keyword>
<evidence type="ECO:0000256" key="10">
    <source>
        <dbReference type="RuleBase" id="RU261113"/>
    </source>
</evidence>
<evidence type="ECO:0000256" key="3">
    <source>
        <dbReference type="ARBA" id="ARBA00022771"/>
    </source>
</evidence>
<dbReference type="InterPro" id="IPR013246">
    <property type="entry name" value="SAGA_su_Sgf11"/>
</dbReference>
<dbReference type="GO" id="GO:0006357">
    <property type="term" value="P:regulation of transcription by RNA polymerase II"/>
    <property type="evidence" value="ECO:0007669"/>
    <property type="project" value="TreeGrafter"/>
</dbReference>
<proteinExistence type="inferred from homology"/>
<dbReference type="GO" id="GO:0071819">
    <property type="term" value="C:DUBm complex"/>
    <property type="evidence" value="ECO:0007669"/>
    <property type="project" value="TreeGrafter"/>
</dbReference>
<evidence type="ECO:0000256" key="5">
    <source>
        <dbReference type="ARBA" id="ARBA00022853"/>
    </source>
</evidence>
<keyword evidence="2" id="KW-0479">Metal-binding</keyword>
<name>A0AAN7VFV1_9COLE</name>
<dbReference type="Proteomes" id="UP001329430">
    <property type="component" value="Chromosome 2"/>
</dbReference>